<dbReference type="InterPro" id="IPR005478">
    <property type="entry name" value="Transketolase_bac-like"/>
</dbReference>
<evidence type="ECO:0000256" key="3">
    <source>
        <dbReference type="ARBA" id="ARBA00001941"/>
    </source>
</evidence>
<feature type="binding site" evidence="16">
    <location>
        <position position="468"/>
    </location>
    <ligand>
        <name>substrate</name>
    </ligand>
</feature>
<feature type="binding site" evidence="17">
    <location>
        <position position="263"/>
    </location>
    <ligand>
        <name>thiamine diphosphate</name>
        <dbReference type="ChEBI" id="CHEBI:58937"/>
    </ligand>
</feature>
<feature type="binding site" evidence="16">
    <location>
        <position position="356"/>
    </location>
    <ligand>
        <name>substrate</name>
    </ligand>
</feature>
<dbReference type="FunFam" id="3.40.50.920:FF:000003">
    <property type="entry name" value="Transketolase"/>
    <property type="match status" value="1"/>
</dbReference>
<comment type="caution">
    <text evidence="21">The sequence shown here is derived from an EMBL/GenBank/DDBJ whole genome shotgun (WGS) entry which is preliminary data.</text>
</comment>
<dbReference type="NCBIfam" id="TIGR00232">
    <property type="entry name" value="tktlase_bact"/>
    <property type="match status" value="1"/>
</dbReference>
<evidence type="ECO:0000259" key="20">
    <source>
        <dbReference type="SMART" id="SM00861"/>
    </source>
</evidence>
<dbReference type="InterPro" id="IPR049557">
    <property type="entry name" value="Transketolase_CS"/>
</dbReference>
<keyword evidence="22" id="KW-1185">Reference proteome</keyword>
<dbReference type="AlphaFoldDB" id="A0A023CX55"/>
<dbReference type="Gene3D" id="3.40.50.970">
    <property type="match status" value="2"/>
</dbReference>
<accession>A0A023CX55</accession>
<evidence type="ECO:0000256" key="17">
    <source>
        <dbReference type="PIRSR" id="PIRSR605478-3"/>
    </source>
</evidence>
<feature type="binding site" evidence="16">
    <location>
        <position position="263"/>
    </location>
    <ligand>
        <name>substrate</name>
    </ligand>
</feature>
<evidence type="ECO:0000256" key="10">
    <source>
        <dbReference type="ARBA" id="ARBA00022837"/>
    </source>
</evidence>
<dbReference type="SMART" id="SM00861">
    <property type="entry name" value="Transket_pyr"/>
    <property type="match status" value="1"/>
</dbReference>
<dbReference type="InterPro" id="IPR009014">
    <property type="entry name" value="Transketo_C/PFOR_II"/>
</dbReference>
<dbReference type="GO" id="GO:0006098">
    <property type="term" value="P:pentose-phosphate shunt"/>
    <property type="evidence" value="ECO:0007669"/>
    <property type="project" value="TreeGrafter"/>
</dbReference>
<comment type="similarity">
    <text evidence="5">Belongs to the transketolase family.</text>
</comment>
<evidence type="ECO:0000256" key="6">
    <source>
        <dbReference type="ARBA" id="ARBA00011738"/>
    </source>
</evidence>
<organism evidence="21 22">
    <name type="scientific">Liquorilactobacillus sucicola DSM 21376 = JCM 15457</name>
    <dbReference type="NCBI Taxonomy" id="1423806"/>
    <lineage>
        <taxon>Bacteria</taxon>
        <taxon>Bacillati</taxon>
        <taxon>Bacillota</taxon>
        <taxon>Bacilli</taxon>
        <taxon>Lactobacillales</taxon>
        <taxon>Lactobacillaceae</taxon>
        <taxon>Liquorilactobacillus</taxon>
    </lineage>
</organism>
<feature type="binding site" evidence="17">
    <location>
        <position position="189"/>
    </location>
    <ligand>
        <name>thiamine diphosphate</name>
        <dbReference type="ChEBI" id="CHEBI:58937"/>
    </ligand>
</feature>
<dbReference type="eggNOG" id="COG0021">
    <property type="taxonomic scope" value="Bacteria"/>
</dbReference>
<feature type="binding site" evidence="16">
    <location>
        <position position="472"/>
    </location>
    <ligand>
        <name>substrate</name>
    </ligand>
</feature>
<dbReference type="Pfam" id="PF22613">
    <property type="entry name" value="Transketolase_C_1"/>
    <property type="match status" value="1"/>
</dbReference>
<feature type="binding site" evidence="16">
    <location>
        <position position="31"/>
    </location>
    <ligand>
        <name>substrate</name>
    </ligand>
</feature>
<feature type="binding site" evidence="18">
    <location>
        <position position="159"/>
    </location>
    <ligand>
        <name>Mg(2+)</name>
        <dbReference type="ChEBI" id="CHEBI:18420"/>
    </ligand>
</feature>
<feature type="binding site" evidence="18">
    <location>
        <position position="189"/>
    </location>
    <ligand>
        <name>Mg(2+)</name>
        <dbReference type="ChEBI" id="CHEBI:18420"/>
    </ligand>
</feature>
<dbReference type="InterPro" id="IPR055152">
    <property type="entry name" value="Transketolase-like_C_2"/>
</dbReference>
<dbReference type="Gene3D" id="3.40.50.920">
    <property type="match status" value="1"/>
</dbReference>
<keyword evidence="12 17" id="KW-0786">Thiamine pyrophosphate</keyword>
<dbReference type="SUPFAM" id="SSF52518">
    <property type="entry name" value="Thiamin diphosphate-binding fold (THDP-binding)"/>
    <property type="match status" value="2"/>
</dbReference>
<evidence type="ECO:0000256" key="19">
    <source>
        <dbReference type="PIRSR" id="PIRSR605478-5"/>
    </source>
</evidence>
<evidence type="ECO:0000256" key="7">
    <source>
        <dbReference type="ARBA" id="ARBA00013152"/>
    </source>
</evidence>
<gene>
    <name evidence="21" type="ORF">FD15_GL000556</name>
</gene>
<comment type="cofactor">
    <cofactor evidence="3">
        <name>Co(2+)</name>
        <dbReference type="ChEBI" id="CHEBI:48828"/>
    </cofactor>
</comment>
<evidence type="ECO:0000256" key="16">
    <source>
        <dbReference type="PIRSR" id="PIRSR605478-2"/>
    </source>
</evidence>
<dbReference type="Proteomes" id="UP000050961">
    <property type="component" value="Unassembled WGS sequence"/>
</dbReference>
<comment type="catalytic activity">
    <reaction evidence="13">
        <text>D-sedoheptulose 7-phosphate + D-glyceraldehyde 3-phosphate = aldehydo-D-ribose 5-phosphate + D-xylulose 5-phosphate</text>
        <dbReference type="Rhea" id="RHEA:10508"/>
        <dbReference type="ChEBI" id="CHEBI:57483"/>
        <dbReference type="ChEBI" id="CHEBI:57737"/>
        <dbReference type="ChEBI" id="CHEBI:58273"/>
        <dbReference type="ChEBI" id="CHEBI:59776"/>
        <dbReference type="EC" id="2.2.1.1"/>
    </reaction>
</comment>
<feature type="binding site" evidence="17">
    <location>
        <position position="71"/>
    </location>
    <ligand>
        <name>thiamine diphosphate</name>
        <dbReference type="ChEBI" id="CHEBI:58937"/>
    </ligand>
</feature>
<dbReference type="RefSeq" id="WP_034988508.1">
    <property type="nucleotide sequence ID" value="NZ_AYZF01000008.1"/>
</dbReference>
<evidence type="ECO:0000256" key="13">
    <source>
        <dbReference type="ARBA" id="ARBA00049473"/>
    </source>
</evidence>
<dbReference type="InterPro" id="IPR005474">
    <property type="entry name" value="Transketolase_N"/>
</dbReference>
<dbReference type="EC" id="2.2.1.1" evidence="7 14"/>
<dbReference type="PANTHER" id="PTHR43522:SF2">
    <property type="entry name" value="TRANSKETOLASE 1-RELATED"/>
    <property type="match status" value="1"/>
</dbReference>
<dbReference type="SUPFAM" id="SSF52922">
    <property type="entry name" value="TK C-terminal domain-like"/>
    <property type="match status" value="1"/>
</dbReference>
<dbReference type="GO" id="GO:0005829">
    <property type="term" value="C:cytosol"/>
    <property type="evidence" value="ECO:0007669"/>
    <property type="project" value="TreeGrafter"/>
</dbReference>
<keyword evidence="11 18" id="KW-0460">Magnesium</keyword>
<sequence length="675" mass="73485">MEKKSNERDEVAINNLRMLSVEMVQRANSGHPGLPLGAAPMAWALWSRHLRLNAHDPKWFDRDRFVLSAGHGSALLYSLLHLSGFDITIDDLKHFRQFGSKTPGHPEYGLVPGVEATTGPLGQGLGMAVGMALAEAHLAEKFNKNTKVIDHHTYVLASDGDLMEGVSHEAASFAGNQKLEKLIVLYDSNDISLDGPTSRSFKTNVRQRFESYGWATFLVMDGNDVEAIDQAIIAAKQTDKPALIEVKTTIGFGTPDAGTNRVHGNPLGENNLAKLRENLDWTADEFTVLPEVEDYAQQTIIQRGRDAEKKWNKKILELQNNNPALLKKLKAAMEEQAAPDVTDGIAKYDNGAEASRDTSHKVIQNIAARMDEFVGGSADLASSNKTTIENSSLMSAQDRSGRNIAFGVREFAQGTMLNGMALHGGMRVFGGTFLVFSDYMRGAIRLAALQKLPVTYVFTHDSIAVGEDGPTHQPVEQLMSLRSIPNVVVLRPADPNETIAAWKQAVTALDHPTALVLTRQKLPVLPGSNKLASNGVACGGYVISTQRGLRPAGILIATGSEVHLAVKVQQKLAQLGQDVSVVSMPSMELFEKQSTKYQEQVLPSDVRRRVAIEMGTTLGWQKFVGLDGSVIGIDHFGASGAADEVLAANNFTVERIVQVYQQTHSRNEVRLSVIG</sequence>
<comment type="cofactor">
    <cofactor evidence="17">
        <name>thiamine diphosphate</name>
        <dbReference type="ChEBI" id="CHEBI:58937"/>
    </cofactor>
    <text evidence="17">Binds 1 thiamine pyrophosphate per subunit. During the reaction, the substrate forms a covalent intermediate with the cofactor.</text>
</comment>
<evidence type="ECO:0000256" key="8">
    <source>
        <dbReference type="ARBA" id="ARBA00022679"/>
    </source>
</evidence>
<evidence type="ECO:0000256" key="18">
    <source>
        <dbReference type="PIRSR" id="PIRSR605478-4"/>
    </source>
</evidence>
<evidence type="ECO:0000256" key="11">
    <source>
        <dbReference type="ARBA" id="ARBA00022842"/>
    </source>
</evidence>
<comment type="function">
    <text evidence="4">Catalyzes the transfer of a two-carbon ketol group from a ketose donor to an aldose acceptor, via a covalent intermediate with the cofactor thiamine pyrophosphate.</text>
</comment>
<feature type="binding site" evidence="16">
    <location>
        <position position="519"/>
    </location>
    <ligand>
        <name>substrate</name>
    </ligand>
</feature>
<reference evidence="21 22" key="1">
    <citation type="journal article" date="2015" name="Genome Announc.">
        <title>Expanding the biotechnology potential of lactobacilli through comparative genomics of 213 strains and associated genera.</title>
        <authorList>
            <person name="Sun Z."/>
            <person name="Harris H.M."/>
            <person name="McCann A."/>
            <person name="Guo C."/>
            <person name="Argimon S."/>
            <person name="Zhang W."/>
            <person name="Yang X."/>
            <person name="Jeffery I.B."/>
            <person name="Cooney J.C."/>
            <person name="Kagawa T.F."/>
            <person name="Liu W."/>
            <person name="Song Y."/>
            <person name="Salvetti E."/>
            <person name="Wrobel A."/>
            <person name="Rasinkangas P."/>
            <person name="Parkhill J."/>
            <person name="Rea M.C."/>
            <person name="O'Sullivan O."/>
            <person name="Ritari J."/>
            <person name="Douillard F.P."/>
            <person name="Paul Ross R."/>
            <person name="Yang R."/>
            <person name="Briner A.E."/>
            <person name="Felis G.E."/>
            <person name="de Vos W.M."/>
            <person name="Barrangou R."/>
            <person name="Klaenhammer T.R."/>
            <person name="Caufield P.W."/>
            <person name="Cui Y."/>
            <person name="Zhang H."/>
            <person name="O'Toole P.W."/>
        </authorList>
    </citation>
    <scope>NUCLEOTIDE SEQUENCE [LARGE SCALE GENOMIC DNA]</scope>
    <source>
        <strain evidence="21 22">DSM 21376</strain>
    </source>
</reference>
<comment type="subunit">
    <text evidence="6">Homodimer.</text>
</comment>
<protein>
    <recommendedName>
        <fullName evidence="7 14">Transketolase</fullName>
        <ecNumber evidence="7 14">2.2.1.1</ecNumber>
    </recommendedName>
</protein>
<dbReference type="InterPro" id="IPR029061">
    <property type="entry name" value="THDP-binding"/>
</dbReference>
<keyword evidence="8" id="KW-0808">Transferase</keyword>
<dbReference type="InterPro" id="IPR033247">
    <property type="entry name" value="Transketolase_fam"/>
</dbReference>
<evidence type="ECO:0000256" key="4">
    <source>
        <dbReference type="ARBA" id="ARBA00002931"/>
    </source>
</evidence>
<evidence type="ECO:0000256" key="15">
    <source>
        <dbReference type="PIRSR" id="PIRSR605478-1"/>
    </source>
</evidence>
<feature type="active site" description="Proton donor" evidence="15">
    <location>
        <position position="410"/>
    </location>
</feature>
<keyword evidence="10" id="KW-0106">Calcium</keyword>
<dbReference type="PROSITE" id="PS00801">
    <property type="entry name" value="TRANSKETOLASE_1"/>
    <property type="match status" value="1"/>
</dbReference>
<dbReference type="FunFam" id="3.40.50.970:FF:000004">
    <property type="entry name" value="Transketolase"/>
    <property type="match status" value="1"/>
</dbReference>
<comment type="cofactor">
    <cofactor evidence="2">
        <name>Mn(2+)</name>
        <dbReference type="ChEBI" id="CHEBI:29035"/>
    </cofactor>
</comment>
<proteinExistence type="inferred from homology"/>
<comment type="cofactor">
    <cofactor evidence="18">
        <name>Mg(2+)</name>
        <dbReference type="ChEBI" id="CHEBI:18420"/>
    </cofactor>
    <text evidence="18">Binds 1 Mg(2+) ion per subunit. Can also utilize other divalent metal cations, such as Ca(2+), Mn(2+) and Co(2+).</text>
</comment>
<feature type="binding site" evidence="18">
    <location>
        <position position="191"/>
    </location>
    <ligand>
        <name>Mg(2+)</name>
        <dbReference type="ChEBI" id="CHEBI:18420"/>
    </ligand>
</feature>
<dbReference type="CDD" id="cd07033">
    <property type="entry name" value="TPP_PYR_DXS_TK_like"/>
    <property type="match status" value="1"/>
</dbReference>
<dbReference type="FunFam" id="3.40.50.970:FF:000045">
    <property type="entry name" value="Transketolase"/>
    <property type="match status" value="1"/>
</dbReference>
<feature type="domain" description="Transketolase-like pyrimidine-binding" evidence="20">
    <location>
        <begin position="353"/>
        <end position="524"/>
    </location>
</feature>
<keyword evidence="9 18" id="KW-0479">Metal-binding</keyword>
<dbReference type="CDD" id="cd02012">
    <property type="entry name" value="TPP_TK"/>
    <property type="match status" value="1"/>
</dbReference>
<feature type="binding site" evidence="16">
    <location>
        <position position="460"/>
    </location>
    <ligand>
        <name>substrate</name>
    </ligand>
</feature>
<dbReference type="PANTHER" id="PTHR43522">
    <property type="entry name" value="TRANSKETOLASE"/>
    <property type="match status" value="1"/>
</dbReference>
<dbReference type="Pfam" id="PF02779">
    <property type="entry name" value="Transket_pyr"/>
    <property type="match status" value="1"/>
</dbReference>
<dbReference type="InterPro" id="IPR005475">
    <property type="entry name" value="Transketolase-like_Pyr-bd"/>
</dbReference>
<dbReference type="EMBL" id="AYZF01000008">
    <property type="protein sequence ID" value="KRN06993.1"/>
    <property type="molecule type" value="Genomic_DNA"/>
</dbReference>
<evidence type="ECO:0000313" key="21">
    <source>
        <dbReference type="EMBL" id="KRN06993.1"/>
    </source>
</evidence>
<feature type="binding site" evidence="16">
    <location>
        <position position="383"/>
    </location>
    <ligand>
        <name>substrate</name>
    </ligand>
</feature>
<evidence type="ECO:0000256" key="5">
    <source>
        <dbReference type="ARBA" id="ARBA00007131"/>
    </source>
</evidence>
<evidence type="ECO:0000256" key="12">
    <source>
        <dbReference type="ARBA" id="ARBA00023052"/>
    </source>
</evidence>
<dbReference type="OrthoDB" id="8732661at2"/>
<feature type="binding site" evidence="17">
    <location>
        <begin position="119"/>
        <end position="121"/>
    </location>
    <ligand>
        <name>thiamine diphosphate</name>
        <dbReference type="ChEBI" id="CHEBI:58937"/>
    </ligand>
</feature>
<dbReference type="STRING" id="1423806.FD15_GL000556"/>
<feature type="site" description="Important for catalytic activity" evidence="19">
    <location>
        <position position="31"/>
    </location>
</feature>
<evidence type="ECO:0000256" key="2">
    <source>
        <dbReference type="ARBA" id="ARBA00001936"/>
    </source>
</evidence>
<name>A0A023CX55_9LACO</name>
<evidence type="ECO:0000313" key="22">
    <source>
        <dbReference type="Proteomes" id="UP000050961"/>
    </source>
</evidence>
<evidence type="ECO:0000256" key="9">
    <source>
        <dbReference type="ARBA" id="ARBA00022723"/>
    </source>
</evidence>
<feature type="binding site" evidence="17">
    <location>
        <position position="160"/>
    </location>
    <ligand>
        <name>thiamine diphosphate</name>
        <dbReference type="ChEBI" id="CHEBI:58937"/>
    </ligand>
</feature>
<feature type="site" description="Important for catalytic activity" evidence="19">
    <location>
        <position position="263"/>
    </location>
</feature>
<feature type="binding site" evidence="17">
    <location>
        <position position="436"/>
    </location>
    <ligand>
        <name>thiamine diphosphate</name>
        <dbReference type="ChEBI" id="CHEBI:58937"/>
    </ligand>
</feature>
<evidence type="ECO:0000256" key="1">
    <source>
        <dbReference type="ARBA" id="ARBA00001913"/>
    </source>
</evidence>
<dbReference type="PATRIC" id="fig|1423806.3.peg.566"/>
<evidence type="ECO:0000256" key="14">
    <source>
        <dbReference type="NCBIfam" id="TIGR00232"/>
    </source>
</evidence>
<comment type="cofactor">
    <cofactor evidence="1">
        <name>Ca(2+)</name>
        <dbReference type="ChEBI" id="CHEBI:29108"/>
    </cofactor>
</comment>
<dbReference type="Pfam" id="PF00456">
    <property type="entry name" value="Transketolase_N"/>
    <property type="match status" value="1"/>
</dbReference>
<dbReference type="GO" id="GO:0004802">
    <property type="term" value="F:transketolase activity"/>
    <property type="evidence" value="ECO:0007669"/>
    <property type="project" value="UniProtKB-UniRule"/>
</dbReference>
<dbReference type="GO" id="GO:0046872">
    <property type="term" value="F:metal ion binding"/>
    <property type="evidence" value="ECO:0007669"/>
    <property type="project" value="UniProtKB-KW"/>
</dbReference>